<dbReference type="PROSITE" id="PS00061">
    <property type="entry name" value="ADH_SHORT"/>
    <property type="match status" value="1"/>
</dbReference>
<dbReference type="PRINTS" id="PR00080">
    <property type="entry name" value="SDRFAMILY"/>
</dbReference>
<reference evidence="3" key="1">
    <citation type="journal article" date="2014" name="Int. J. Syst. Evol. Microbiol.">
        <title>Complete genome sequence of Corynebacterium casei LMG S-19264T (=DSM 44701T), isolated from a smear-ripened cheese.</title>
        <authorList>
            <consortium name="US DOE Joint Genome Institute (JGI-PGF)"/>
            <person name="Walter F."/>
            <person name="Albersmeier A."/>
            <person name="Kalinowski J."/>
            <person name="Ruckert C."/>
        </authorList>
    </citation>
    <scope>NUCLEOTIDE SEQUENCE</scope>
    <source>
        <strain evidence="3">KCTC 32255</strain>
    </source>
</reference>
<name>A0A918UDV4_9SPHN</name>
<evidence type="ECO:0000313" key="3">
    <source>
        <dbReference type="EMBL" id="GGY98182.1"/>
    </source>
</evidence>
<dbReference type="NCBIfam" id="NF005559">
    <property type="entry name" value="PRK07231.1"/>
    <property type="match status" value="1"/>
</dbReference>
<dbReference type="PANTHER" id="PTHR43180">
    <property type="entry name" value="3-OXOACYL-(ACYL-CARRIER-PROTEIN) REDUCTASE (AFU_ORTHOLOGUE AFUA_6G11210)"/>
    <property type="match status" value="1"/>
</dbReference>
<dbReference type="Pfam" id="PF13561">
    <property type="entry name" value="adh_short_C2"/>
    <property type="match status" value="1"/>
</dbReference>
<dbReference type="FunFam" id="3.40.50.720:FF:000084">
    <property type="entry name" value="Short-chain dehydrogenase reductase"/>
    <property type="match status" value="1"/>
</dbReference>
<dbReference type="Proteomes" id="UP000648075">
    <property type="component" value="Unassembled WGS sequence"/>
</dbReference>
<accession>A0A918UDV4</accession>
<keyword evidence="2" id="KW-0560">Oxidoreductase</keyword>
<comment type="similarity">
    <text evidence="1">Belongs to the short-chain dehydrogenases/reductases (SDR) family.</text>
</comment>
<dbReference type="CDD" id="cd05233">
    <property type="entry name" value="SDR_c"/>
    <property type="match status" value="1"/>
</dbReference>
<proteinExistence type="inferred from homology"/>
<sequence>MADWNGKVALITGGASGMGASVARIVVREGGKVGLCDLNEELGARMVDELGKDNAVFHKTDVSSLEEMTAFVDGSVDHFGQVDAMFNNAGIGGMGSVIDLDEAGFERVIRVDLFSVFFGCKAVLKHMIPAGKGAILNNASISGMFGEYGMSSYAAAKGGVINLSRSIALDVARRGIRVNTLCPGTVDTPLFSGLKKAPSVFDTFVSNVPMGRIGAPDEIGEVAAFLLSDKASYLTGAVIPVDGGITCKTGFPDLAPFMEELQRAFNS</sequence>
<evidence type="ECO:0000256" key="2">
    <source>
        <dbReference type="ARBA" id="ARBA00023002"/>
    </source>
</evidence>
<dbReference type="InterPro" id="IPR020904">
    <property type="entry name" value="Sc_DH/Rdtase_CS"/>
</dbReference>
<dbReference type="PANTHER" id="PTHR43180:SF66">
    <property type="entry name" value="SHORT-CHAIN DEHYDROGENASE_REDUCTASE FAMILY PROTEIN"/>
    <property type="match status" value="1"/>
</dbReference>
<gene>
    <name evidence="3" type="ORF">GCM10011614_11660</name>
</gene>
<dbReference type="SUPFAM" id="SSF51735">
    <property type="entry name" value="NAD(P)-binding Rossmann-fold domains"/>
    <property type="match status" value="1"/>
</dbReference>
<organism evidence="3 4">
    <name type="scientific">Novosphingobium colocasiae</name>
    <dbReference type="NCBI Taxonomy" id="1256513"/>
    <lineage>
        <taxon>Bacteria</taxon>
        <taxon>Pseudomonadati</taxon>
        <taxon>Pseudomonadota</taxon>
        <taxon>Alphaproteobacteria</taxon>
        <taxon>Sphingomonadales</taxon>
        <taxon>Sphingomonadaceae</taxon>
        <taxon>Novosphingobium</taxon>
    </lineage>
</organism>
<dbReference type="InterPro" id="IPR036291">
    <property type="entry name" value="NAD(P)-bd_dom_sf"/>
</dbReference>
<dbReference type="EMBL" id="BMZA01000002">
    <property type="protein sequence ID" value="GGY98182.1"/>
    <property type="molecule type" value="Genomic_DNA"/>
</dbReference>
<comment type="caution">
    <text evidence="3">The sequence shown here is derived from an EMBL/GenBank/DDBJ whole genome shotgun (WGS) entry which is preliminary data.</text>
</comment>
<evidence type="ECO:0000256" key="1">
    <source>
        <dbReference type="ARBA" id="ARBA00006484"/>
    </source>
</evidence>
<keyword evidence="4" id="KW-1185">Reference proteome</keyword>
<reference evidence="3" key="2">
    <citation type="submission" date="2020-09" db="EMBL/GenBank/DDBJ databases">
        <authorList>
            <person name="Sun Q."/>
            <person name="Kim S."/>
        </authorList>
    </citation>
    <scope>NUCLEOTIDE SEQUENCE</scope>
    <source>
        <strain evidence="3">KCTC 32255</strain>
    </source>
</reference>
<evidence type="ECO:0000313" key="4">
    <source>
        <dbReference type="Proteomes" id="UP000648075"/>
    </source>
</evidence>
<dbReference type="InterPro" id="IPR002347">
    <property type="entry name" value="SDR_fam"/>
</dbReference>
<protein>
    <submittedName>
        <fullName evidence="3">Short chain dehydrogenase</fullName>
    </submittedName>
</protein>
<dbReference type="PRINTS" id="PR00081">
    <property type="entry name" value="GDHRDH"/>
</dbReference>
<dbReference type="Gene3D" id="3.40.50.720">
    <property type="entry name" value="NAD(P)-binding Rossmann-like Domain"/>
    <property type="match status" value="1"/>
</dbReference>
<dbReference type="GO" id="GO:0016491">
    <property type="term" value="F:oxidoreductase activity"/>
    <property type="evidence" value="ECO:0007669"/>
    <property type="project" value="UniProtKB-KW"/>
</dbReference>
<dbReference type="AlphaFoldDB" id="A0A918UDV4"/>
<dbReference type="RefSeq" id="WP_189620162.1">
    <property type="nucleotide sequence ID" value="NZ_BMZA01000002.1"/>
</dbReference>